<evidence type="ECO:0000313" key="2">
    <source>
        <dbReference type="Proteomes" id="UP000595437"/>
    </source>
</evidence>
<dbReference type="OrthoDB" id="10017160at2759"/>
<dbReference type="EMBL" id="CP045901">
    <property type="protein sequence ID" value="QQP37644.1"/>
    <property type="molecule type" value="Genomic_DNA"/>
</dbReference>
<sequence>MDAPNFHSYFLTRIKLTKTVNEIHKTSFQPSLTPALASSTIKRWTNDFDMPVLLWREYIIRKTPGDGDTGREPL</sequence>
<accession>A0A7T8JX33</accession>
<reference evidence="2" key="1">
    <citation type="submission" date="2021-01" db="EMBL/GenBank/DDBJ databases">
        <title>Caligus Genome Assembly.</title>
        <authorList>
            <person name="Gallardo-Escarate C."/>
        </authorList>
    </citation>
    <scope>NUCLEOTIDE SEQUENCE [LARGE SCALE GENOMIC DNA]</scope>
</reference>
<gene>
    <name evidence="1" type="ORF">FKW44_017984</name>
</gene>
<name>A0A7T8JX33_CALRO</name>
<evidence type="ECO:0000313" key="1">
    <source>
        <dbReference type="EMBL" id="QQP37644.1"/>
    </source>
</evidence>
<dbReference type="AlphaFoldDB" id="A0A7T8JX33"/>
<organism evidence="1 2">
    <name type="scientific">Caligus rogercresseyi</name>
    <name type="common">Sea louse</name>
    <dbReference type="NCBI Taxonomy" id="217165"/>
    <lineage>
        <taxon>Eukaryota</taxon>
        <taxon>Metazoa</taxon>
        <taxon>Ecdysozoa</taxon>
        <taxon>Arthropoda</taxon>
        <taxon>Crustacea</taxon>
        <taxon>Multicrustacea</taxon>
        <taxon>Hexanauplia</taxon>
        <taxon>Copepoda</taxon>
        <taxon>Siphonostomatoida</taxon>
        <taxon>Caligidae</taxon>
        <taxon>Caligus</taxon>
    </lineage>
</organism>
<keyword evidence="2" id="KW-1185">Reference proteome</keyword>
<proteinExistence type="predicted"/>
<protein>
    <submittedName>
        <fullName evidence="1">Uncharacterized protein</fullName>
    </submittedName>
</protein>
<dbReference type="Proteomes" id="UP000595437">
    <property type="component" value="Chromosome 12"/>
</dbReference>